<dbReference type="SUPFAM" id="SSF50129">
    <property type="entry name" value="GroES-like"/>
    <property type="match status" value="1"/>
</dbReference>
<sequence length="356" mass="38230">MSTDLSIPEQFTGFAAFEPQGDNFALKKHSYTPRPFEDDDIDIKVSACGICGSDIHVLRSGWGPSQYPAIVGHEIVGRVVRAGDKSGHKVGDLVGVGAQCNSCRQCAACKDNNENYCKKAWCATYQGSLKNGQYTQGGYADYYRSPGYFAVKIPEGLDEKVAAPLLCAGVTVFSPLSHYGAGPGKRVGIIGIGGLGHLGIQFSKALGAETFALSTSKSKEADCKAMGADGVLVTKDPKALLQDYAGTFDLLIGTSFAADMPFDTLFLPLLKPRGHIVQVGLPEERLPGIKPQAILGKSITGSLIGSPAEIKQMFDIAVKHNVKPWIQERPMSDAQQAVQDMHEGKARYRYVLVNDQ</sequence>
<dbReference type="Pfam" id="PF00107">
    <property type="entry name" value="ADH_zinc_N"/>
    <property type="match status" value="1"/>
</dbReference>
<dbReference type="SUPFAM" id="SSF51735">
    <property type="entry name" value="NAD(P)-binding Rossmann-fold domains"/>
    <property type="match status" value="1"/>
</dbReference>
<proteinExistence type="inferred from homology"/>
<dbReference type="CDD" id="cd05283">
    <property type="entry name" value="CAD1"/>
    <property type="match status" value="1"/>
</dbReference>
<dbReference type="GO" id="GO:0016616">
    <property type="term" value="F:oxidoreductase activity, acting on the CH-OH group of donors, NAD or NADP as acceptor"/>
    <property type="evidence" value="ECO:0007669"/>
    <property type="project" value="InterPro"/>
</dbReference>
<comment type="cofactor">
    <cofactor evidence="1 5">
        <name>Zn(2+)</name>
        <dbReference type="ChEBI" id="CHEBI:29105"/>
    </cofactor>
</comment>
<keyword evidence="3 5" id="KW-0862">Zinc</keyword>
<dbReference type="Pfam" id="PF08240">
    <property type="entry name" value="ADH_N"/>
    <property type="match status" value="1"/>
</dbReference>
<dbReference type="InterPro" id="IPR047109">
    <property type="entry name" value="CAD-like"/>
</dbReference>
<feature type="domain" description="Enoyl reductase (ER)" evidence="6">
    <location>
        <begin position="21"/>
        <end position="352"/>
    </location>
</feature>
<dbReference type="InterPro" id="IPR013154">
    <property type="entry name" value="ADH-like_N"/>
</dbReference>
<dbReference type="OrthoDB" id="1879366at2759"/>
<dbReference type="PROSITE" id="PS00059">
    <property type="entry name" value="ADH_ZINC"/>
    <property type="match status" value="1"/>
</dbReference>
<organism evidence="7 8">
    <name type="scientific">Naganishia liquefaciens</name>
    <dbReference type="NCBI Taxonomy" id="104408"/>
    <lineage>
        <taxon>Eukaryota</taxon>
        <taxon>Fungi</taxon>
        <taxon>Dikarya</taxon>
        <taxon>Basidiomycota</taxon>
        <taxon>Agaricomycotina</taxon>
        <taxon>Tremellomycetes</taxon>
        <taxon>Filobasidiales</taxon>
        <taxon>Filobasidiaceae</taxon>
        <taxon>Naganishia</taxon>
    </lineage>
</organism>
<dbReference type="InterPro" id="IPR020843">
    <property type="entry name" value="ER"/>
</dbReference>
<comment type="caution">
    <text evidence="7">The sequence shown here is derived from an EMBL/GenBank/DDBJ whole genome shotgun (WGS) entry which is preliminary data.</text>
</comment>
<dbReference type="GO" id="GO:0008270">
    <property type="term" value="F:zinc ion binding"/>
    <property type="evidence" value="ECO:0007669"/>
    <property type="project" value="InterPro"/>
</dbReference>
<dbReference type="AlphaFoldDB" id="A0A8H3TQJ5"/>
<dbReference type="InterPro" id="IPR011032">
    <property type="entry name" value="GroES-like_sf"/>
</dbReference>
<keyword evidence="8" id="KW-1185">Reference proteome</keyword>
<keyword evidence="2 5" id="KW-0479">Metal-binding</keyword>
<dbReference type="PANTHER" id="PTHR42683">
    <property type="entry name" value="ALDEHYDE REDUCTASE"/>
    <property type="match status" value="1"/>
</dbReference>
<evidence type="ECO:0000259" key="6">
    <source>
        <dbReference type="SMART" id="SM00829"/>
    </source>
</evidence>
<dbReference type="InterPro" id="IPR002328">
    <property type="entry name" value="ADH_Zn_CS"/>
</dbReference>
<evidence type="ECO:0000313" key="8">
    <source>
        <dbReference type="Proteomes" id="UP000620104"/>
    </source>
</evidence>
<evidence type="ECO:0000256" key="3">
    <source>
        <dbReference type="ARBA" id="ARBA00022833"/>
    </source>
</evidence>
<dbReference type="InterPro" id="IPR036291">
    <property type="entry name" value="NAD(P)-bd_dom_sf"/>
</dbReference>
<evidence type="ECO:0000256" key="2">
    <source>
        <dbReference type="ARBA" id="ARBA00022723"/>
    </source>
</evidence>
<dbReference type="Gene3D" id="3.90.180.10">
    <property type="entry name" value="Medium-chain alcohol dehydrogenases, catalytic domain"/>
    <property type="match status" value="1"/>
</dbReference>
<reference evidence="7" key="1">
    <citation type="submission" date="2020-07" db="EMBL/GenBank/DDBJ databases">
        <title>Draft Genome Sequence of a Deep-Sea Yeast, Naganishia (Cryptococcus) liquefaciens strain N6.</title>
        <authorList>
            <person name="Han Y.W."/>
            <person name="Kajitani R."/>
            <person name="Morimoto H."/>
            <person name="Parhat M."/>
            <person name="Tsubouchi H."/>
            <person name="Bakenova O."/>
            <person name="Ogata M."/>
            <person name="Argunhan B."/>
            <person name="Aoki R."/>
            <person name="Kajiwara S."/>
            <person name="Itoh T."/>
            <person name="Iwasaki H."/>
        </authorList>
    </citation>
    <scope>NUCLEOTIDE SEQUENCE</scope>
    <source>
        <strain evidence="7">N6</strain>
    </source>
</reference>
<dbReference type="SMART" id="SM00829">
    <property type="entry name" value="PKS_ER"/>
    <property type="match status" value="1"/>
</dbReference>
<evidence type="ECO:0000256" key="1">
    <source>
        <dbReference type="ARBA" id="ARBA00001947"/>
    </source>
</evidence>
<evidence type="ECO:0000256" key="5">
    <source>
        <dbReference type="RuleBase" id="RU361277"/>
    </source>
</evidence>
<keyword evidence="4" id="KW-0560">Oxidoreductase</keyword>
<evidence type="ECO:0000256" key="4">
    <source>
        <dbReference type="ARBA" id="ARBA00023002"/>
    </source>
</evidence>
<name>A0A8H3TQJ5_9TREE</name>
<accession>A0A8H3TQJ5</accession>
<gene>
    <name evidence="7" type="ORF">NliqN6_1774</name>
</gene>
<dbReference type="Gene3D" id="3.40.50.720">
    <property type="entry name" value="NAD(P)-binding Rossmann-like Domain"/>
    <property type="match status" value="1"/>
</dbReference>
<protein>
    <recommendedName>
        <fullName evidence="6">Enoyl reductase (ER) domain-containing protein</fullName>
    </recommendedName>
</protein>
<dbReference type="FunFam" id="3.40.50.720:FF:000022">
    <property type="entry name" value="Cinnamyl alcohol dehydrogenase"/>
    <property type="match status" value="1"/>
</dbReference>
<dbReference type="InterPro" id="IPR013149">
    <property type="entry name" value="ADH-like_C"/>
</dbReference>
<dbReference type="EMBL" id="BLZA01000011">
    <property type="protein sequence ID" value="GHJ85372.1"/>
    <property type="molecule type" value="Genomic_DNA"/>
</dbReference>
<comment type="similarity">
    <text evidence="5">Belongs to the zinc-containing alcohol dehydrogenase family.</text>
</comment>
<dbReference type="Proteomes" id="UP000620104">
    <property type="component" value="Unassembled WGS sequence"/>
</dbReference>
<evidence type="ECO:0000313" key="7">
    <source>
        <dbReference type="EMBL" id="GHJ85372.1"/>
    </source>
</evidence>